<protein>
    <submittedName>
        <fullName evidence="1">Uncharacterized protein</fullName>
    </submittedName>
</protein>
<sequence>MRIPTNSHNSTLSRVSFFIDSYNLSRYTKARGELTPLALYF</sequence>
<evidence type="ECO:0000313" key="1">
    <source>
        <dbReference type="EMBL" id="DAD77551.1"/>
    </source>
</evidence>
<dbReference type="EMBL" id="BK014827">
    <property type="protein sequence ID" value="DAD77551.1"/>
    <property type="molecule type" value="Genomic_DNA"/>
</dbReference>
<organism evidence="1">
    <name type="scientific">Siphoviridae sp. ctDwe1</name>
    <dbReference type="NCBI Taxonomy" id="2826200"/>
    <lineage>
        <taxon>Viruses</taxon>
        <taxon>Duplodnaviria</taxon>
        <taxon>Heunggongvirae</taxon>
        <taxon>Uroviricota</taxon>
        <taxon>Caudoviricetes</taxon>
    </lineage>
</organism>
<accession>A0A8S5M633</accession>
<name>A0A8S5M633_9CAUD</name>
<reference evidence="1" key="1">
    <citation type="journal article" date="2021" name="Proc. Natl. Acad. Sci. U.S.A.">
        <title>A Catalog of Tens of Thousands of Viruses from Human Metagenomes Reveals Hidden Associations with Chronic Diseases.</title>
        <authorList>
            <person name="Tisza M.J."/>
            <person name="Buck C.B."/>
        </authorList>
    </citation>
    <scope>NUCLEOTIDE SEQUENCE</scope>
    <source>
        <strain evidence="1">CtDwe1</strain>
    </source>
</reference>
<proteinExistence type="predicted"/>